<keyword evidence="1" id="KW-0694">RNA-binding</keyword>
<keyword evidence="3" id="KW-1185">Reference proteome</keyword>
<dbReference type="RefSeq" id="WP_073824480.1">
    <property type="nucleotide sequence ID" value="NZ_JAUNKL010000016.1"/>
</dbReference>
<dbReference type="EMBL" id="MQVS01000006">
    <property type="protein sequence ID" value="OKL51519.1"/>
    <property type="molecule type" value="Genomic_DNA"/>
</dbReference>
<organism evidence="2 3">
    <name type="scientific">Buchananella hordeovulneris</name>
    <dbReference type="NCBI Taxonomy" id="52770"/>
    <lineage>
        <taxon>Bacteria</taxon>
        <taxon>Bacillati</taxon>
        <taxon>Actinomycetota</taxon>
        <taxon>Actinomycetes</taxon>
        <taxon>Actinomycetales</taxon>
        <taxon>Actinomycetaceae</taxon>
        <taxon>Buchananella</taxon>
    </lineage>
</organism>
<sequence length="81" mass="8237">MRAVSDYPTVYVSGVIRLGQFLKLAGLVDDGATAALAVRAGDVRVDGQVEKRRGAQLAAGAVVEVDAPTGRVGAVVGQTAE</sequence>
<dbReference type="InterPro" id="IPR036986">
    <property type="entry name" value="S4_RNA-bd_sf"/>
</dbReference>
<dbReference type="CDD" id="cd00165">
    <property type="entry name" value="S4"/>
    <property type="match status" value="1"/>
</dbReference>
<dbReference type="SUPFAM" id="SSF55174">
    <property type="entry name" value="Alpha-L RNA-binding motif"/>
    <property type="match status" value="1"/>
</dbReference>
<protein>
    <submittedName>
        <fullName evidence="2">Uncharacterized protein</fullName>
    </submittedName>
</protein>
<dbReference type="GO" id="GO:0003723">
    <property type="term" value="F:RNA binding"/>
    <property type="evidence" value="ECO:0007669"/>
    <property type="project" value="UniProtKB-KW"/>
</dbReference>
<evidence type="ECO:0000313" key="3">
    <source>
        <dbReference type="Proteomes" id="UP000185612"/>
    </source>
</evidence>
<dbReference type="STRING" id="52770.BSZ40_06635"/>
<dbReference type="Gene3D" id="3.10.290.10">
    <property type="entry name" value="RNA-binding S4 domain"/>
    <property type="match status" value="1"/>
</dbReference>
<name>A0A1Q5PVN4_9ACTO</name>
<evidence type="ECO:0000313" key="2">
    <source>
        <dbReference type="EMBL" id="OKL51519.1"/>
    </source>
</evidence>
<dbReference type="PROSITE" id="PS50889">
    <property type="entry name" value="S4"/>
    <property type="match status" value="1"/>
</dbReference>
<comment type="caution">
    <text evidence="2">The sequence shown here is derived from an EMBL/GenBank/DDBJ whole genome shotgun (WGS) entry which is preliminary data.</text>
</comment>
<dbReference type="OrthoDB" id="9811532at2"/>
<accession>A0A1Q5PVN4</accession>
<evidence type="ECO:0000256" key="1">
    <source>
        <dbReference type="PROSITE-ProRule" id="PRU00182"/>
    </source>
</evidence>
<reference evidence="3" key="1">
    <citation type="submission" date="2016-12" db="EMBL/GenBank/DDBJ databases">
        <authorList>
            <person name="Meng X."/>
        </authorList>
    </citation>
    <scope>NUCLEOTIDE SEQUENCE [LARGE SCALE GENOMIC DNA]</scope>
    <source>
        <strain evidence="3">DSM 20732</strain>
    </source>
</reference>
<dbReference type="Proteomes" id="UP000185612">
    <property type="component" value="Unassembled WGS sequence"/>
</dbReference>
<dbReference type="AlphaFoldDB" id="A0A1Q5PVN4"/>
<proteinExistence type="predicted"/>
<gene>
    <name evidence="2" type="ORF">BSZ40_06635</name>
</gene>
<dbReference type="Pfam" id="PF13275">
    <property type="entry name" value="S4_2"/>
    <property type="match status" value="1"/>
</dbReference>